<feature type="region of interest" description="Disordered" evidence="1">
    <location>
        <begin position="214"/>
        <end position="235"/>
    </location>
</feature>
<feature type="compositionally biased region" description="Polar residues" evidence="1">
    <location>
        <begin position="222"/>
        <end position="235"/>
    </location>
</feature>
<feature type="region of interest" description="Disordered" evidence="1">
    <location>
        <begin position="147"/>
        <end position="181"/>
    </location>
</feature>
<dbReference type="Proteomes" id="UP000682733">
    <property type="component" value="Unassembled WGS sequence"/>
</dbReference>
<evidence type="ECO:0000256" key="1">
    <source>
        <dbReference type="SAM" id="MobiDB-lite"/>
    </source>
</evidence>
<dbReference type="Proteomes" id="UP000681722">
    <property type="component" value="Unassembled WGS sequence"/>
</dbReference>
<evidence type="ECO:0000313" key="3">
    <source>
        <dbReference type="EMBL" id="CAF1118583.1"/>
    </source>
</evidence>
<dbReference type="EMBL" id="CAJOBC010001734">
    <property type="protein sequence ID" value="CAF3695680.1"/>
    <property type="molecule type" value="Genomic_DNA"/>
</dbReference>
<protein>
    <submittedName>
        <fullName evidence="2">Uncharacterized protein</fullName>
    </submittedName>
</protein>
<dbReference type="EMBL" id="CAJOBA010016237">
    <property type="protein sequence ID" value="CAF3890775.1"/>
    <property type="molecule type" value="Genomic_DNA"/>
</dbReference>
<proteinExistence type="predicted"/>
<dbReference type="OrthoDB" id="10057573at2759"/>
<dbReference type="AlphaFoldDB" id="A0A814AM44"/>
<reference evidence="2" key="1">
    <citation type="submission" date="2021-02" db="EMBL/GenBank/DDBJ databases">
        <authorList>
            <person name="Nowell W R."/>
        </authorList>
    </citation>
    <scope>NUCLEOTIDE SEQUENCE</scope>
</reference>
<dbReference type="EMBL" id="CAJNOK010010547">
    <property type="protein sequence ID" value="CAF1118583.1"/>
    <property type="molecule type" value="Genomic_DNA"/>
</dbReference>
<evidence type="ECO:0000313" key="2">
    <source>
        <dbReference type="EMBL" id="CAF0915409.1"/>
    </source>
</evidence>
<sequence length="372" mass="42265">MTADMIERIATTTTNRPSSSYSFPSTYCTNVTQDRFNRPMRVGIANSSAFIKFPQRSKSRNTISIVPINDKILNELESVATRQTRSCTTTPLLQTRIIPGEQKQLFLHVKQQQPLILTSNSNQPSPLHNLTINSDSKSELASIPLTNTNTADISQQIPSSSASQTRSSDEDRQEHKQQQTILPIKISLPSEQKIIPLKNPILSNPLLNHRKLPVTDPEHDTINSNNKIRSSNHSDRCSSFTKTFRLYTSSAPIQRSLSLRKYDTIEQNLRQTNWNGSNRQRQQMLSTQQTTFGNSQPKSTIVNKDLGISNITQNKYNSSSSNINGDEKSLSSTFLEKTKYDYISRWLQDVRTALQQQQTNPKPMKQQKEKRK</sequence>
<feature type="compositionally biased region" description="Basic and acidic residues" evidence="1">
    <location>
        <begin position="167"/>
        <end position="177"/>
    </location>
</feature>
<evidence type="ECO:0000313" key="6">
    <source>
        <dbReference type="Proteomes" id="UP000663829"/>
    </source>
</evidence>
<name>A0A814AM44_9BILA</name>
<dbReference type="EMBL" id="CAJNOQ010001734">
    <property type="protein sequence ID" value="CAF0915409.1"/>
    <property type="molecule type" value="Genomic_DNA"/>
</dbReference>
<evidence type="ECO:0000313" key="4">
    <source>
        <dbReference type="EMBL" id="CAF3695680.1"/>
    </source>
</evidence>
<keyword evidence="6" id="KW-1185">Reference proteome</keyword>
<feature type="region of interest" description="Disordered" evidence="1">
    <location>
        <begin position="272"/>
        <end position="301"/>
    </location>
</feature>
<feature type="compositionally biased region" description="Low complexity" evidence="1">
    <location>
        <begin position="153"/>
        <end position="164"/>
    </location>
</feature>
<gene>
    <name evidence="2" type="ORF">GPM918_LOCUS9367</name>
    <name evidence="3" type="ORF">OVA965_LOCUS20068</name>
    <name evidence="4" type="ORF">SRO942_LOCUS9368</name>
    <name evidence="5" type="ORF">TMI583_LOCUS20338</name>
</gene>
<dbReference type="Proteomes" id="UP000663829">
    <property type="component" value="Unassembled WGS sequence"/>
</dbReference>
<organism evidence="2 6">
    <name type="scientific">Didymodactylos carnosus</name>
    <dbReference type="NCBI Taxonomy" id="1234261"/>
    <lineage>
        <taxon>Eukaryota</taxon>
        <taxon>Metazoa</taxon>
        <taxon>Spiralia</taxon>
        <taxon>Gnathifera</taxon>
        <taxon>Rotifera</taxon>
        <taxon>Eurotatoria</taxon>
        <taxon>Bdelloidea</taxon>
        <taxon>Philodinida</taxon>
        <taxon>Philodinidae</taxon>
        <taxon>Didymodactylos</taxon>
    </lineage>
</organism>
<evidence type="ECO:0000313" key="5">
    <source>
        <dbReference type="EMBL" id="CAF3890775.1"/>
    </source>
</evidence>
<comment type="caution">
    <text evidence="2">The sequence shown here is derived from an EMBL/GenBank/DDBJ whole genome shotgun (WGS) entry which is preliminary data.</text>
</comment>
<accession>A0A814AM44</accession>
<dbReference type="Proteomes" id="UP000677228">
    <property type="component" value="Unassembled WGS sequence"/>
</dbReference>